<comment type="cofactor">
    <cofactor evidence="1">
        <name>Cu cation</name>
        <dbReference type="ChEBI" id="CHEBI:23378"/>
    </cofactor>
    <text evidence="1">Binds 1 copper ion per subunit.</text>
</comment>
<dbReference type="PROSITE" id="PS00087">
    <property type="entry name" value="SOD_CU_ZN_1"/>
    <property type="match status" value="1"/>
</dbReference>
<gene>
    <name evidence="5" type="ORF">CYNAS_LOCUS12533</name>
</gene>
<dbReference type="AlphaFoldDB" id="A0AA36GY62"/>
<keyword evidence="1" id="KW-0479">Metal-binding</keyword>
<feature type="region of interest" description="Disordered" evidence="2">
    <location>
        <begin position="153"/>
        <end position="175"/>
    </location>
</feature>
<protein>
    <recommendedName>
        <fullName evidence="1">Superoxide dismutase [Cu-Zn]</fullName>
        <ecNumber evidence="1">1.15.1.1</ecNumber>
    </recommendedName>
</protein>
<feature type="signal peptide" evidence="3">
    <location>
        <begin position="1"/>
        <end position="17"/>
    </location>
</feature>
<feature type="chain" id="PRO_5041387439" description="Superoxide dismutase [Cu-Zn]" evidence="3">
    <location>
        <begin position="18"/>
        <end position="181"/>
    </location>
</feature>
<dbReference type="PROSITE" id="PS00332">
    <property type="entry name" value="SOD_CU_ZN_2"/>
    <property type="match status" value="1"/>
</dbReference>
<evidence type="ECO:0000313" key="5">
    <source>
        <dbReference type="EMBL" id="CAJ0600550.1"/>
    </source>
</evidence>
<evidence type="ECO:0000259" key="4">
    <source>
        <dbReference type="Pfam" id="PF00080"/>
    </source>
</evidence>
<evidence type="ECO:0000256" key="2">
    <source>
        <dbReference type="SAM" id="MobiDB-lite"/>
    </source>
</evidence>
<dbReference type="InterPro" id="IPR018152">
    <property type="entry name" value="SOD_Cu/Zn_BS"/>
</dbReference>
<evidence type="ECO:0000256" key="1">
    <source>
        <dbReference type="RuleBase" id="RU000393"/>
    </source>
</evidence>
<comment type="caution">
    <text evidence="5">The sequence shown here is derived from an EMBL/GenBank/DDBJ whole genome shotgun (WGS) entry which is preliminary data.</text>
</comment>
<sequence length="181" mass="18890">MLVTVFLLLAGIHLLDSFSLPDRYGDAKAYAVMYRAVPDGDPIVPIGIVYFTEIGNVVVVEGTLYGLSPGPHGFHVHEEGSLGNGCLDAGGHFNPTNETHGAPSDTIRHVGDLGNVNAQNVGIAVIYMHDPVISLTGDDSIVGKSLVIHEGRDDLGLGSDPSSQETGNSGGRFGCGIIVAR</sequence>
<keyword evidence="6" id="KW-1185">Reference proteome</keyword>
<dbReference type="InterPro" id="IPR036423">
    <property type="entry name" value="SOD-like_Cu/Zn_dom_sf"/>
</dbReference>
<comment type="function">
    <text evidence="1">Destroys radicals which are normally produced within the cells and which are toxic to biological systems.</text>
</comment>
<keyword evidence="3" id="KW-0732">Signal</keyword>
<dbReference type="PRINTS" id="PR00068">
    <property type="entry name" value="CUZNDISMTASE"/>
</dbReference>
<dbReference type="EC" id="1.15.1.1" evidence="1"/>
<proteinExistence type="inferred from homology"/>
<dbReference type="GO" id="GO:0004784">
    <property type="term" value="F:superoxide dismutase activity"/>
    <property type="evidence" value="ECO:0007669"/>
    <property type="project" value="UniProtKB-EC"/>
</dbReference>
<dbReference type="EMBL" id="CATQJL010000223">
    <property type="protein sequence ID" value="CAJ0600550.1"/>
    <property type="molecule type" value="Genomic_DNA"/>
</dbReference>
<reference evidence="5" key="1">
    <citation type="submission" date="2023-07" db="EMBL/GenBank/DDBJ databases">
        <authorList>
            <consortium name="CYATHOMIX"/>
        </authorList>
    </citation>
    <scope>NUCLEOTIDE SEQUENCE</scope>
    <source>
        <strain evidence="5">N/A</strain>
    </source>
</reference>
<organism evidence="5 6">
    <name type="scientific">Cylicocyclus nassatus</name>
    <name type="common">Nematode worm</name>
    <dbReference type="NCBI Taxonomy" id="53992"/>
    <lineage>
        <taxon>Eukaryota</taxon>
        <taxon>Metazoa</taxon>
        <taxon>Ecdysozoa</taxon>
        <taxon>Nematoda</taxon>
        <taxon>Chromadorea</taxon>
        <taxon>Rhabditida</taxon>
        <taxon>Rhabditina</taxon>
        <taxon>Rhabditomorpha</taxon>
        <taxon>Strongyloidea</taxon>
        <taxon>Strongylidae</taxon>
        <taxon>Cylicocyclus</taxon>
    </lineage>
</organism>
<dbReference type="InterPro" id="IPR001424">
    <property type="entry name" value="SOD_Cu_Zn_dom"/>
</dbReference>
<dbReference type="SUPFAM" id="SSF49329">
    <property type="entry name" value="Cu,Zn superoxide dismutase-like"/>
    <property type="match status" value="1"/>
</dbReference>
<dbReference type="Gene3D" id="2.60.40.200">
    <property type="entry name" value="Superoxide dismutase, copper/zinc binding domain"/>
    <property type="match status" value="1"/>
</dbReference>
<feature type="domain" description="Superoxide dismutase copper/zinc binding" evidence="4">
    <location>
        <begin position="47"/>
        <end position="178"/>
    </location>
</feature>
<dbReference type="Proteomes" id="UP001176961">
    <property type="component" value="Unassembled WGS sequence"/>
</dbReference>
<comment type="similarity">
    <text evidence="1">Belongs to the Cu-Zn superoxide dismutase family.</text>
</comment>
<accession>A0AA36GY62</accession>
<comment type="catalytic activity">
    <reaction evidence="1">
        <text>2 superoxide + 2 H(+) = H2O2 + O2</text>
        <dbReference type="Rhea" id="RHEA:20696"/>
        <dbReference type="ChEBI" id="CHEBI:15378"/>
        <dbReference type="ChEBI" id="CHEBI:15379"/>
        <dbReference type="ChEBI" id="CHEBI:16240"/>
        <dbReference type="ChEBI" id="CHEBI:18421"/>
        <dbReference type="EC" id="1.15.1.1"/>
    </reaction>
</comment>
<dbReference type="CDD" id="cd00305">
    <property type="entry name" value="Cu-Zn_Superoxide_Dismutase"/>
    <property type="match status" value="1"/>
</dbReference>
<dbReference type="PANTHER" id="PTHR10003">
    <property type="entry name" value="SUPEROXIDE DISMUTASE CU-ZN -RELATED"/>
    <property type="match status" value="1"/>
</dbReference>
<keyword evidence="1" id="KW-0862">Zinc</keyword>
<name>A0AA36GY62_CYLNA</name>
<evidence type="ECO:0000313" key="6">
    <source>
        <dbReference type="Proteomes" id="UP001176961"/>
    </source>
</evidence>
<comment type="cofactor">
    <cofactor evidence="1">
        <name>Zn(2+)</name>
        <dbReference type="ChEBI" id="CHEBI:29105"/>
    </cofactor>
    <text evidence="1">Binds 1 zinc ion per subunit.</text>
</comment>
<keyword evidence="1" id="KW-0560">Oxidoreductase</keyword>
<dbReference type="Pfam" id="PF00080">
    <property type="entry name" value="Sod_Cu"/>
    <property type="match status" value="1"/>
</dbReference>
<dbReference type="InterPro" id="IPR024134">
    <property type="entry name" value="SOD_Cu/Zn_/chaperone"/>
</dbReference>
<keyword evidence="1" id="KW-0186">Copper</keyword>
<evidence type="ECO:0000256" key="3">
    <source>
        <dbReference type="SAM" id="SignalP"/>
    </source>
</evidence>
<dbReference type="GO" id="GO:0005507">
    <property type="term" value="F:copper ion binding"/>
    <property type="evidence" value="ECO:0007669"/>
    <property type="project" value="InterPro"/>
</dbReference>